<feature type="transmembrane region" description="Helical" evidence="5">
    <location>
        <begin position="20"/>
        <end position="38"/>
    </location>
</feature>
<dbReference type="Proteomes" id="UP000245207">
    <property type="component" value="Unassembled WGS sequence"/>
</dbReference>
<dbReference type="InterPro" id="IPR001199">
    <property type="entry name" value="Cyt_B5-like_heme/steroid-bd"/>
</dbReference>
<evidence type="ECO:0000313" key="7">
    <source>
        <dbReference type="EMBL" id="PWA55073.1"/>
    </source>
</evidence>
<feature type="domain" description="Cytochrome b5 heme-binding" evidence="6">
    <location>
        <begin position="202"/>
        <end position="328"/>
    </location>
</feature>
<dbReference type="InterPro" id="IPR050577">
    <property type="entry name" value="MAPR/NEUFC/NENF-like"/>
</dbReference>
<accession>A0A2U1M1E5</accession>
<comment type="caution">
    <text evidence="7">The sequence shown here is derived from an EMBL/GenBank/DDBJ whole genome shotgun (WGS) entry which is preliminary data.</text>
</comment>
<feature type="region of interest" description="Disordered" evidence="4">
    <location>
        <begin position="329"/>
        <end position="400"/>
    </location>
</feature>
<keyword evidence="5" id="KW-0812">Transmembrane</keyword>
<dbReference type="SMART" id="SM01117">
    <property type="entry name" value="Cyt-b5"/>
    <property type="match status" value="1"/>
</dbReference>
<feature type="compositionally biased region" description="Polar residues" evidence="4">
    <location>
        <begin position="335"/>
        <end position="345"/>
    </location>
</feature>
<dbReference type="EMBL" id="PKPP01006875">
    <property type="protein sequence ID" value="PWA55073.1"/>
    <property type="molecule type" value="Genomic_DNA"/>
</dbReference>
<keyword evidence="8" id="KW-1185">Reference proteome</keyword>
<evidence type="ECO:0000256" key="4">
    <source>
        <dbReference type="SAM" id="MobiDB-lite"/>
    </source>
</evidence>
<sequence>MSTRLLNAVKQSITTYTRLYPKTIITVVALGVAGYYVVSGKFGGLSSYDHARLEKSRSHFTIMSSKHEYVDFIATVHRIRSRDGCCCSQVCGLFFSCSSRSKHNYRNGHRVPLIEPGFSEKRALKRFHIKKKGFVLSTVLENRERLSPRIQQQRITPLAQTGYQGEPKSCLPLLQTGYTRISKRRGLVYFLPLNLPVVLGKISEEELKGYDGNDVKKPILMAIKGQIYDVSESSHSKTVYPTRYSELVSLYPNTLSLKNIIFIRVFYGPGGPYALFAGKDASRALAKMTFEESDLNGDLTGLDVFELEALQDWENKFMRKYVKVGSIKKPKLTPEPSTTTVQPIESSVAEATESNTVEPADDVSKPTENSPLEVAAGETKEETTEPTNRSDVLCDASKNL</sequence>
<evidence type="ECO:0000259" key="6">
    <source>
        <dbReference type="SMART" id="SM01117"/>
    </source>
</evidence>
<keyword evidence="2" id="KW-0446">Lipid-binding</keyword>
<keyword evidence="5" id="KW-1133">Transmembrane helix</keyword>
<dbReference type="GO" id="GO:0016020">
    <property type="term" value="C:membrane"/>
    <property type="evidence" value="ECO:0007669"/>
    <property type="project" value="TreeGrafter"/>
</dbReference>
<comment type="similarity">
    <text evidence="3">Belongs to the cytochrome b5 family. MAPR subfamily.</text>
</comment>
<evidence type="ECO:0000256" key="2">
    <source>
        <dbReference type="ARBA" id="ARBA00023121"/>
    </source>
</evidence>
<dbReference type="STRING" id="35608.A0A2U1M1E5"/>
<gene>
    <name evidence="7" type="ORF">CTI12_AA387420</name>
</gene>
<protein>
    <submittedName>
        <fullName evidence="7">Cytochrome b5-like heme/steroid binding domain-containing protein</fullName>
    </submittedName>
</protein>
<dbReference type="SUPFAM" id="SSF55856">
    <property type="entry name" value="Cytochrome b5-like heme/steroid binding domain"/>
    <property type="match status" value="2"/>
</dbReference>
<dbReference type="GO" id="GO:0005783">
    <property type="term" value="C:endoplasmic reticulum"/>
    <property type="evidence" value="ECO:0007669"/>
    <property type="project" value="TreeGrafter"/>
</dbReference>
<dbReference type="AlphaFoldDB" id="A0A2U1M1E5"/>
<organism evidence="7 8">
    <name type="scientific">Artemisia annua</name>
    <name type="common">Sweet wormwood</name>
    <dbReference type="NCBI Taxonomy" id="35608"/>
    <lineage>
        <taxon>Eukaryota</taxon>
        <taxon>Viridiplantae</taxon>
        <taxon>Streptophyta</taxon>
        <taxon>Embryophyta</taxon>
        <taxon>Tracheophyta</taxon>
        <taxon>Spermatophyta</taxon>
        <taxon>Magnoliopsida</taxon>
        <taxon>eudicotyledons</taxon>
        <taxon>Gunneridae</taxon>
        <taxon>Pentapetalae</taxon>
        <taxon>asterids</taxon>
        <taxon>campanulids</taxon>
        <taxon>Asterales</taxon>
        <taxon>Asteraceae</taxon>
        <taxon>Asteroideae</taxon>
        <taxon>Anthemideae</taxon>
        <taxon>Artemisiinae</taxon>
        <taxon>Artemisia</taxon>
    </lineage>
</organism>
<name>A0A2U1M1E5_ARTAN</name>
<dbReference type="GO" id="GO:0005496">
    <property type="term" value="F:steroid binding"/>
    <property type="evidence" value="ECO:0007669"/>
    <property type="project" value="UniProtKB-KW"/>
</dbReference>
<dbReference type="OrthoDB" id="547796at2759"/>
<dbReference type="PANTHER" id="PTHR10281">
    <property type="entry name" value="MEMBRANE-ASSOCIATED PROGESTERONE RECEPTOR COMPONENT-RELATED"/>
    <property type="match status" value="1"/>
</dbReference>
<evidence type="ECO:0000313" key="8">
    <source>
        <dbReference type="Proteomes" id="UP000245207"/>
    </source>
</evidence>
<keyword evidence="5" id="KW-0472">Membrane</keyword>
<evidence type="ECO:0000256" key="1">
    <source>
        <dbReference type="ARBA" id="ARBA00022665"/>
    </source>
</evidence>
<evidence type="ECO:0000256" key="5">
    <source>
        <dbReference type="SAM" id="Phobius"/>
    </source>
</evidence>
<dbReference type="PANTHER" id="PTHR10281:SF45">
    <property type="entry name" value="MEMBRANE STEROID-BINDING PROTEIN 2"/>
    <property type="match status" value="1"/>
</dbReference>
<evidence type="ECO:0000256" key="3">
    <source>
        <dbReference type="ARBA" id="ARBA00038357"/>
    </source>
</evidence>
<proteinExistence type="inferred from homology"/>
<reference evidence="7 8" key="1">
    <citation type="journal article" date="2018" name="Mol. Plant">
        <title>The genome of Artemisia annua provides insight into the evolution of Asteraceae family and artemisinin biosynthesis.</title>
        <authorList>
            <person name="Shen Q."/>
            <person name="Zhang L."/>
            <person name="Liao Z."/>
            <person name="Wang S."/>
            <person name="Yan T."/>
            <person name="Shi P."/>
            <person name="Liu M."/>
            <person name="Fu X."/>
            <person name="Pan Q."/>
            <person name="Wang Y."/>
            <person name="Lv Z."/>
            <person name="Lu X."/>
            <person name="Zhang F."/>
            <person name="Jiang W."/>
            <person name="Ma Y."/>
            <person name="Chen M."/>
            <person name="Hao X."/>
            <person name="Li L."/>
            <person name="Tang Y."/>
            <person name="Lv G."/>
            <person name="Zhou Y."/>
            <person name="Sun X."/>
            <person name="Brodelius P.E."/>
            <person name="Rose J.K.C."/>
            <person name="Tang K."/>
        </authorList>
    </citation>
    <scope>NUCLEOTIDE SEQUENCE [LARGE SCALE GENOMIC DNA]</scope>
    <source>
        <strain evidence="8">cv. Huhao1</strain>
        <tissue evidence="7">Leaf</tissue>
    </source>
</reference>
<dbReference type="InterPro" id="IPR036400">
    <property type="entry name" value="Cyt_B5-like_heme/steroid_sf"/>
</dbReference>
<keyword evidence="1" id="KW-0754">Steroid-binding</keyword>
<dbReference type="Gene3D" id="3.10.120.10">
    <property type="entry name" value="Cytochrome b5-like heme/steroid binding domain"/>
    <property type="match status" value="2"/>
</dbReference>